<dbReference type="InParanoid" id="A0A1X7UCB9"/>
<organism evidence="1">
    <name type="scientific">Amphimedon queenslandica</name>
    <name type="common">Sponge</name>
    <dbReference type="NCBI Taxonomy" id="400682"/>
    <lineage>
        <taxon>Eukaryota</taxon>
        <taxon>Metazoa</taxon>
        <taxon>Porifera</taxon>
        <taxon>Demospongiae</taxon>
        <taxon>Heteroscleromorpha</taxon>
        <taxon>Haplosclerida</taxon>
        <taxon>Niphatidae</taxon>
        <taxon>Amphimedon</taxon>
    </lineage>
</organism>
<protein>
    <submittedName>
        <fullName evidence="1">Uncharacterized protein</fullName>
    </submittedName>
</protein>
<dbReference type="EnsemblMetazoa" id="Aqu2.1.25299_001">
    <property type="protein sequence ID" value="Aqu2.1.25299_001"/>
    <property type="gene ID" value="Aqu2.1.25299"/>
</dbReference>
<dbReference type="AlphaFoldDB" id="A0A1X7UCB9"/>
<reference evidence="1" key="1">
    <citation type="submission" date="2017-05" db="UniProtKB">
        <authorList>
            <consortium name="EnsemblMetazoa"/>
        </authorList>
    </citation>
    <scope>IDENTIFICATION</scope>
</reference>
<accession>A0A1X7UCB9</accession>
<proteinExistence type="predicted"/>
<sequence length="68" mass="7628">VPIKEHGFAFNKGEFKDVICLHYAWSLVFLPSHCICGHNLTIVHALNRKCGGCPSIRHNELVTLLLIC</sequence>
<name>A0A1X7UCB9_AMPQE</name>
<evidence type="ECO:0000313" key="1">
    <source>
        <dbReference type="EnsemblMetazoa" id="Aqu2.1.25299_001"/>
    </source>
</evidence>